<proteinExistence type="predicted"/>
<dbReference type="EMBL" id="MCFL01000018">
    <property type="protein sequence ID" value="ORZ36208.1"/>
    <property type="molecule type" value="Genomic_DNA"/>
</dbReference>
<keyword evidence="1" id="KW-0812">Transmembrane</keyword>
<name>A0A1Y2HNP7_9FUNG</name>
<accession>A0A1Y2HNP7</accession>
<protein>
    <submittedName>
        <fullName evidence="3">Uncharacterized protein</fullName>
    </submittedName>
</protein>
<comment type="caution">
    <text evidence="3">The sequence shown here is derived from an EMBL/GenBank/DDBJ whole genome shotgun (WGS) entry which is preliminary data.</text>
</comment>
<dbReference type="Proteomes" id="UP000193411">
    <property type="component" value="Unassembled WGS sequence"/>
</dbReference>
<keyword evidence="4" id="KW-1185">Reference proteome</keyword>
<organism evidence="3 4">
    <name type="scientific">Catenaria anguillulae PL171</name>
    <dbReference type="NCBI Taxonomy" id="765915"/>
    <lineage>
        <taxon>Eukaryota</taxon>
        <taxon>Fungi</taxon>
        <taxon>Fungi incertae sedis</taxon>
        <taxon>Blastocladiomycota</taxon>
        <taxon>Blastocladiomycetes</taxon>
        <taxon>Blastocladiales</taxon>
        <taxon>Catenariaceae</taxon>
        <taxon>Catenaria</taxon>
    </lineage>
</organism>
<reference evidence="3 4" key="1">
    <citation type="submission" date="2016-07" db="EMBL/GenBank/DDBJ databases">
        <title>Pervasive Adenine N6-methylation of Active Genes in Fungi.</title>
        <authorList>
            <consortium name="DOE Joint Genome Institute"/>
            <person name="Mondo S.J."/>
            <person name="Dannebaum R.O."/>
            <person name="Kuo R.C."/>
            <person name="Labutti K."/>
            <person name="Haridas S."/>
            <person name="Kuo A."/>
            <person name="Salamov A."/>
            <person name="Ahrendt S.R."/>
            <person name="Lipzen A."/>
            <person name="Sullivan W."/>
            <person name="Andreopoulos W.B."/>
            <person name="Clum A."/>
            <person name="Lindquist E."/>
            <person name="Daum C."/>
            <person name="Ramamoorthy G.K."/>
            <person name="Gryganskyi A."/>
            <person name="Culley D."/>
            <person name="Magnuson J.K."/>
            <person name="James T.Y."/>
            <person name="O'Malley M.A."/>
            <person name="Stajich J.E."/>
            <person name="Spatafora J.W."/>
            <person name="Visel A."/>
            <person name="Grigoriev I.V."/>
        </authorList>
    </citation>
    <scope>NUCLEOTIDE SEQUENCE [LARGE SCALE GENOMIC DNA]</scope>
    <source>
        <strain evidence="3 4">PL171</strain>
    </source>
</reference>
<evidence type="ECO:0000313" key="3">
    <source>
        <dbReference type="EMBL" id="ORZ36208.1"/>
    </source>
</evidence>
<evidence type="ECO:0000256" key="2">
    <source>
        <dbReference type="SAM" id="SignalP"/>
    </source>
</evidence>
<feature type="chain" id="PRO_5012914861" evidence="2">
    <location>
        <begin position="18"/>
        <end position="264"/>
    </location>
</feature>
<dbReference type="AlphaFoldDB" id="A0A1Y2HNP7"/>
<evidence type="ECO:0000256" key="1">
    <source>
        <dbReference type="SAM" id="Phobius"/>
    </source>
</evidence>
<keyword evidence="1" id="KW-1133">Transmembrane helix</keyword>
<feature type="transmembrane region" description="Helical" evidence="1">
    <location>
        <begin position="139"/>
        <end position="158"/>
    </location>
</feature>
<feature type="signal peptide" evidence="2">
    <location>
        <begin position="1"/>
        <end position="17"/>
    </location>
</feature>
<gene>
    <name evidence="3" type="ORF">BCR44DRAFT_1432984</name>
</gene>
<sequence length="264" mass="30036">MMHVWWRWWPALCGLSARDWTGKNCSGGRDGFGRWRERCGVLAVHGDKLVFGCSCCEAAKLGPVVVALEVEWVKALVVDAHFQMHDGGKPHDLNLPAAQWTRRTRLFVCKMIDRLCKRRFRRIRLWLWRLGFRFGRGGLALGCVWIWCLLLLLLWWGYCSRRRGLLGRKRHVQVVQIIERHVKVILVKIKAGAGSIGKCCGRGGVDGLVLGVVGVGRTEGRVRRPFCWWPSTVQAGMYGWSRSLQRLWGPSQISNGGLVRAAFF</sequence>
<keyword evidence="2" id="KW-0732">Signal</keyword>
<keyword evidence="1" id="KW-0472">Membrane</keyword>
<evidence type="ECO:0000313" key="4">
    <source>
        <dbReference type="Proteomes" id="UP000193411"/>
    </source>
</evidence>